<dbReference type="InterPro" id="IPR011701">
    <property type="entry name" value="MFS"/>
</dbReference>
<dbReference type="Pfam" id="PF07690">
    <property type="entry name" value="MFS_1"/>
    <property type="match status" value="1"/>
</dbReference>
<evidence type="ECO:0000259" key="7">
    <source>
        <dbReference type="PROSITE" id="PS50850"/>
    </source>
</evidence>
<evidence type="ECO:0000313" key="9">
    <source>
        <dbReference type="Proteomes" id="UP001497392"/>
    </source>
</evidence>
<evidence type="ECO:0000256" key="5">
    <source>
        <dbReference type="ARBA" id="ARBA00024362"/>
    </source>
</evidence>
<comment type="similarity">
    <text evidence="5">Belongs to the major facilitator superfamily. Sodium/anion cotransporter (TC 2.A.1.14) family.</text>
</comment>
<feature type="transmembrane region" description="Helical" evidence="6">
    <location>
        <begin position="112"/>
        <end position="133"/>
    </location>
</feature>
<feature type="transmembrane region" description="Helical" evidence="6">
    <location>
        <begin position="166"/>
        <end position="187"/>
    </location>
</feature>
<feature type="transmembrane region" description="Helical" evidence="6">
    <location>
        <begin position="234"/>
        <end position="256"/>
    </location>
</feature>
<evidence type="ECO:0000256" key="2">
    <source>
        <dbReference type="ARBA" id="ARBA00022692"/>
    </source>
</evidence>
<dbReference type="InterPro" id="IPR036259">
    <property type="entry name" value="MFS_trans_sf"/>
</dbReference>
<evidence type="ECO:0000256" key="3">
    <source>
        <dbReference type="ARBA" id="ARBA00022989"/>
    </source>
</evidence>
<dbReference type="InterPro" id="IPR050382">
    <property type="entry name" value="MFS_Na/Anion_cotransporter"/>
</dbReference>
<feature type="transmembrane region" description="Helical" evidence="6">
    <location>
        <begin position="457"/>
        <end position="479"/>
    </location>
</feature>
<dbReference type="PROSITE" id="PS50850">
    <property type="entry name" value="MFS"/>
    <property type="match status" value="1"/>
</dbReference>
<dbReference type="EMBL" id="CAXHTA020000005">
    <property type="protein sequence ID" value="CAL5221276.1"/>
    <property type="molecule type" value="Genomic_DNA"/>
</dbReference>
<dbReference type="Gene3D" id="1.20.1250.20">
    <property type="entry name" value="MFS general substrate transporter like domains"/>
    <property type="match status" value="1"/>
</dbReference>
<feature type="transmembrane region" description="Helical" evidence="6">
    <location>
        <begin position="388"/>
        <end position="410"/>
    </location>
</feature>
<feature type="transmembrane region" description="Helical" evidence="6">
    <location>
        <begin position="79"/>
        <end position="100"/>
    </location>
</feature>
<dbReference type="InterPro" id="IPR020846">
    <property type="entry name" value="MFS_dom"/>
</dbReference>
<comment type="subcellular location">
    <subcellularLocation>
        <location evidence="1">Membrane</location>
        <topology evidence="1">Multi-pass membrane protein</topology>
    </subcellularLocation>
</comment>
<dbReference type="Proteomes" id="UP001497392">
    <property type="component" value="Unassembled WGS sequence"/>
</dbReference>
<keyword evidence="3 6" id="KW-1133">Transmembrane helix</keyword>
<dbReference type="PANTHER" id="PTHR11662:SF399">
    <property type="entry name" value="FI19708P1-RELATED"/>
    <property type="match status" value="1"/>
</dbReference>
<feature type="transmembrane region" description="Helical" evidence="6">
    <location>
        <begin position="207"/>
        <end position="228"/>
    </location>
</feature>
<dbReference type="SUPFAM" id="SSF103473">
    <property type="entry name" value="MFS general substrate transporter"/>
    <property type="match status" value="1"/>
</dbReference>
<dbReference type="PANTHER" id="PTHR11662">
    <property type="entry name" value="SOLUTE CARRIER FAMILY 17"/>
    <property type="match status" value="1"/>
</dbReference>
<evidence type="ECO:0000256" key="4">
    <source>
        <dbReference type="ARBA" id="ARBA00023136"/>
    </source>
</evidence>
<feature type="transmembrane region" description="Helical" evidence="6">
    <location>
        <begin position="140"/>
        <end position="160"/>
    </location>
</feature>
<protein>
    <submittedName>
        <fullName evidence="8">G3436 protein</fullName>
    </submittedName>
</protein>
<feature type="transmembrane region" description="Helical" evidence="6">
    <location>
        <begin position="363"/>
        <end position="382"/>
    </location>
</feature>
<feature type="transmembrane region" description="Helical" evidence="6">
    <location>
        <begin position="283"/>
        <end position="307"/>
    </location>
</feature>
<keyword evidence="9" id="KW-1185">Reference proteome</keyword>
<name>A0ABP1FPE8_9CHLO</name>
<feature type="transmembrane region" description="Helical" evidence="6">
    <location>
        <begin position="327"/>
        <end position="351"/>
    </location>
</feature>
<evidence type="ECO:0000256" key="6">
    <source>
        <dbReference type="SAM" id="Phobius"/>
    </source>
</evidence>
<feature type="domain" description="Major facilitator superfamily (MFS) profile" evidence="7">
    <location>
        <begin position="75"/>
        <end position="477"/>
    </location>
</feature>
<proteinExistence type="inferred from homology"/>
<accession>A0ABP1FPE8</accession>
<keyword evidence="4 6" id="KW-0472">Membrane</keyword>
<evidence type="ECO:0000313" key="8">
    <source>
        <dbReference type="EMBL" id="CAL5221276.1"/>
    </source>
</evidence>
<reference evidence="8 9" key="1">
    <citation type="submission" date="2024-06" db="EMBL/GenBank/DDBJ databases">
        <authorList>
            <person name="Kraege A."/>
            <person name="Thomma B."/>
        </authorList>
    </citation>
    <scope>NUCLEOTIDE SEQUENCE [LARGE SCALE GENOMIC DNA]</scope>
</reference>
<keyword evidence="2 6" id="KW-0812">Transmembrane</keyword>
<sequence length="480" mass="50484">MQHDTASRSKTCNPIKAYNVEKENRNLKYGNGSELGLARAWPCRQSASPRNIAVSSSRAPTGTVQGGSDVSFSRLTIPLALTLALCNMDRIVLSVAMLAIGKEFGFSLAQQGIISSAFLWGYIGTQLLGGTLADRHGGKIVMAYGIIAFSAMSSLMPLTVSQGMGAALAFKLILASRIVVGLGEGVALPSMNNLVATLPKSLRSTGLGVAFTGFHSGNLLGLAISPLILSKFGWRGLFCIFGILGGPLLAFWQAVVPSKSPKVLERSDALGEERKQSNSLLRLLSSPATWAIIVVNCVNHWGYFIYLNWMPTYFSVIFGMDVKSSSYLSFLPWTVMAIGSTTAGLLADGLVRSGMSVTNVRKLVQTIAFIVPAGALLVLANPEISKSAAVACLTIALGVTSLGQAGFVANMADIAPGSAGQMFGLCGTFASLAGIIATSSVGFIVEKTGSFDPVFKFTALLYLLGTAVWNSFCTGEVVFS</sequence>
<organism evidence="8 9">
    <name type="scientific">Coccomyxa viridis</name>
    <dbReference type="NCBI Taxonomy" id="1274662"/>
    <lineage>
        <taxon>Eukaryota</taxon>
        <taxon>Viridiplantae</taxon>
        <taxon>Chlorophyta</taxon>
        <taxon>core chlorophytes</taxon>
        <taxon>Trebouxiophyceae</taxon>
        <taxon>Trebouxiophyceae incertae sedis</taxon>
        <taxon>Coccomyxaceae</taxon>
        <taxon>Coccomyxa</taxon>
    </lineage>
</organism>
<comment type="caution">
    <text evidence="8">The sequence shown here is derived from an EMBL/GenBank/DDBJ whole genome shotgun (WGS) entry which is preliminary data.</text>
</comment>
<feature type="transmembrane region" description="Helical" evidence="6">
    <location>
        <begin position="422"/>
        <end position="445"/>
    </location>
</feature>
<evidence type="ECO:0000256" key="1">
    <source>
        <dbReference type="ARBA" id="ARBA00004141"/>
    </source>
</evidence>
<gene>
    <name evidence="8" type="primary">g3436</name>
    <name evidence="8" type="ORF">VP750_LOCUS2935</name>
</gene>